<feature type="domain" description="Methyl-accepting transducer" evidence="6">
    <location>
        <begin position="218"/>
        <end position="454"/>
    </location>
</feature>
<dbReference type="PROSITE" id="PS50111">
    <property type="entry name" value="CHEMOTAXIS_TRANSDUC_2"/>
    <property type="match status" value="1"/>
</dbReference>
<dbReference type="PANTHER" id="PTHR32089:SF112">
    <property type="entry name" value="LYSOZYME-LIKE PROTEIN-RELATED"/>
    <property type="match status" value="1"/>
</dbReference>
<feature type="transmembrane region" description="Helical" evidence="5">
    <location>
        <begin position="104"/>
        <end position="121"/>
    </location>
</feature>
<sequence>MSLAKLAEWFIPEQVRQDNDALIRARTVVSMALIAGIIAPLFALEYFKLNHPAMGYGITSGGAGLLTGALLMRLTGSVRFTGEFVTACMYAMVCWMVYVNGGILSTSACWFASIPFAAIFIGGRTSGLVWTALTFLAIGAILTLSGDAGWLPPTPIPHSELPVLQAKSLIGLSLVVMTLALAFDRAKNRGFAKLDAARSEAEQASQAMQQMMEQVTHSLRKASSASREIAGSTTQMADTMSGQHRRAEAMVAATQQMAVRTHQNAEQSHAATDMARQAGEAASAGGEAMDAAVAQLSQARNVIGDAAERLEELGERSTEVNNIVQLIRDIADQTNLLALNAAIEAARAGEQGRGFAVVADEVRKLAERTQSATLDIESKIQLIVDGTNQALLAMRDGNAQMRAGREHTVAAQEHLTGIIAGTHELAKLLNEVSQAEATQNQGFARFANDINLVGEATRALSGETDTIADATRRLDALMAGLGESAHRLRQQQYEAQPA</sequence>
<protein>
    <submittedName>
        <fullName evidence="7">Methyl-accepting chemotaxis protein</fullName>
    </submittedName>
</protein>
<keyword evidence="8" id="KW-1185">Reference proteome</keyword>
<evidence type="ECO:0000313" key="7">
    <source>
        <dbReference type="EMBL" id="MDN0077448.1"/>
    </source>
</evidence>
<evidence type="ECO:0000256" key="2">
    <source>
        <dbReference type="ARBA" id="ARBA00029447"/>
    </source>
</evidence>
<feature type="transmembrane region" description="Helical" evidence="5">
    <location>
        <begin position="163"/>
        <end position="183"/>
    </location>
</feature>
<keyword evidence="5" id="KW-0472">Membrane</keyword>
<dbReference type="SMART" id="SM00283">
    <property type="entry name" value="MA"/>
    <property type="match status" value="1"/>
</dbReference>
<dbReference type="Gene3D" id="1.10.287.950">
    <property type="entry name" value="Methyl-accepting chemotaxis protein"/>
    <property type="match status" value="1"/>
</dbReference>
<name>A0ABT7XUH6_9NEIS</name>
<feature type="transmembrane region" description="Helical" evidence="5">
    <location>
        <begin position="128"/>
        <end position="151"/>
    </location>
</feature>
<evidence type="ECO:0000256" key="5">
    <source>
        <dbReference type="SAM" id="Phobius"/>
    </source>
</evidence>
<feature type="transmembrane region" description="Helical" evidence="5">
    <location>
        <begin position="28"/>
        <end position="47"/>
    </location>
</feature>
<proteinExistence type="inferred from homology"/>
<keyword evidence="5" id="KW-1133">Transmembrane helix</keyword>
<feature type="transmembrane region" description="Helical" evidence="5">
    <location>
        <begin position="53"/>
        <end position="71"/>
    </location>
</feature>
<dbReference type="SUPFAM" id="SSF58104">
    <property type="entry name" value="Methyl-accepting chemotaxis protein (MCP) signaling domain"/>
    <property type="match status" value="1"/>
</dbReference>
<dbReference type="Proteomes" id="UP001168540">
    <property type="component" value="Unassembled WGS sequence"/>
</dbReference>
<comment type="caution">
    <text evidence="7">The sequence shown here is derived from an EMBL/GenBank/DDBJ whole genome shotgun (WGS) entry which is preliminary data.</text>
</comment>
<dbReference type="PANTHER" id="PTHR32089">
    <property type="entry name" value="METHYL-ACCEPTING CHEMOTAXIS PROTEIN MCPB"/>
    <property type="match status" value="1"/>
</dbReference>
<dbReference type="CDD" id="cd11386">
    <property type="entry name" value="MCP_signal"/>
    <property type="match status" value="1"/>
</dbReference>
<organism evidence="7 8">
    <name type="scientific">Crenobacter oryzisoli</name>
    <dbReference type="NCBI Taxonomy" id="3056844"/>
    <lineage>
        <taxon>Bacteria</taxon>
        <taxon>Pseudomonadati</taxon>
        <taxon>Pseudomonadota</taxon>
        <taxon>Betaproteobacteria</taxon>
        <taxon>Neisseriales</taxon>
        <taxon>Neisseriaceae</taxon>
        <taxon>Crenobacter</taxon>
    </lineage>
</organism>
<reference evidence="7" key="1">
    <citation type="submission" date="2023-06" db="EMBL/GenBank/DDBJ databases">
        <authorList>
            <person name="Zhang S."/>
        </authorList>
    </citation>
    <scope>NUCLEOTIDE SEQUENCE</scope>
    <source>
        <strain evidence="7">SG2303</strain>
    </source>
</reference>
<dbReference type="EMBL" id="JAUEDK010000068">
    <property type="protein sequence ID" value="MDN0077448.1"/>
    <property type="molecule type" value="Genomic_DNA"/>
</dbReference>
<dbReference type="InterPro" id="IPR004089">
    <property type="entry name" value="MCPsignal_dom"/>
</dbReference>
<evidence type="ECO:0000256" key="4">
    <source>
        <dbReference type="SAM" id="MobiDB-lite"/>
    </source>
</evidence>
<evidence type="ECO:0000256" key="3">
    <source>
        <dbReference type="PROSITE-ProRule" id="PRU00284"/>
    </source>
</evidence>
<dbReference type="Pfam" id="PF00015">
    <property type="entry name" value="MCPsignal"/>
    <property type="match status" value="1"/>
</dbReference>
<dbReference type="InterPro" id="IPR004090">
    <property type="entry name" value="Chemotax_Me-accpt_rcpt"/>
</dbReference>
<keyword evidence="1 3" id="KW-0807">Transducer</keyword>
<feature type="transmembrane region" description="Helical" evidence="5">
    <location>
        <begin position="78"/>
        <end position="98"/>
    </location>
</feature>
<evidence type="ECO:0000259" key="6">
    <source>
        <dbReference type="PROSITE" id="PS50111"/>
    </source>
</evidence>
<gene>
    <name evidence="7" type="ORF">QU481_21720</name>
</gene>
<dbReference type="PRINTS" id="PR00260">
    <property type="entry name" value="CHEMTRNSDUCR"/>
</dbReference>
<evidence type="ECO:0000313" key="8">
    <source>
        <dbReference type="Proteomes" id="UP001168540"/>
    </source>
</evidence>
<accession>A0ABT7XUH6</accession>
<dbReference type="RefSeq" id="WP_289832085.1">
    <property type="nucleotide sequence ID" value="NZ_JAUEDK010000068.1"/>
</dbReference>
<evidence type="ECO:0000256" key="1">
    <source>
        <dbReference type="ARBA" id="ARBA00023224"/>
    </source>
</evidence>
<comment type="similarity">
    <text evidence="2">Belongs to the methyl-accepting chemotaxis (MCP) protein family.</text>
</comment>
<keyword evidence="5" id="KW-0812">Transmembrane</keyword>
<feature type="region of interest" description="Disordered" evidence="4">
    <location>
        <begin position="264"/>
        <end position="283"/>
    </location>
</feature>